<dbReference type="Pfam" id="PF00271">
    <property type="entry name" value="Helicase_C"/>
    <property type="match status" value="1"/>
</dbReference>
<feature type="compositionally biased region" description="Basic residues" evidence="8">
    <location>
        <begin position="384"/>
        <end position="397"/>
    </location>
</feature>
<reference evidence="13" key="1">
    <citation type="journal article" date="2019" name="Int. J. Syst. Evol. Microbiol.">
        <title>The Global Catalogue of Microorganisms (GCM) 10K type strain sequencing project: providing services to taxonomists for standard genome sequencing and annotation.</title>
        <authorList>
            <consortium name="The Broad Institute Genomics Platform"/>
            <consortium name="The Broad Institute Genome Sequencing Center for Infectious Disease"/>
            <person name="Wu L."/>
            <person name="Ma J."/>
        </authorList>
    </citation>
    <scope>NUCLEOTIDE SEQUENCE [LARGE SCALE GENOMIC DNA]</scope>
    <source>
        <strain evidence="13">JCM 18326</strain>
    </source>
</reference>
<dbReference type="InterPro" id="IPR014014">
    <property type="entry name" value="RNA_helicase_DEAD_Q_motif"/>
</dbReference>
<evidence type="ECO:0000256" key="7">
    <source>
        <dbReference type="RuleBase" id="RU000492"/>
    </source>
</evidence>
<evidence type="ECO:0000256" key="6">
    <source>
        <dbReference type="PROSITE-ProRule" id="PRU00552"/>
    </source>
</evidence>
<dbReference type="InterPro" id="IPR050079">
    <property type="entry name" value="DEAD_box_RNA_helicase"/>
</dbReference>
<gene>
    <name evidence="12" type="ORF">GCM10023331_21250</name>
</gene>
<dbReference type="RefSeq" id="WP_345371620.1">
    <property type="nucleotide sequence ID" value="NZ_BAABJX010000032.1"/>
</dbReference>
<dbReference type="GO" id="GO:0004386">
    <property type="term" value="F:helicase activity"/>
    <property type="evidence" value="ECO:0007669"/>
    <property type="project" value="UniProtKB-KW"/>
</dbReference>
<keyword evidence="4 7" id="KW-0067">ATP-binding</keyword>
<dbReference type="Proteomes" id="UP001500298">
    <property type="component" value="Unassembled WGS sequence"/>
</dbReference>
<evidence type="ECO:0000256" key="4">
    <source>
        <dbReference type="ARBA" id="ARBA00022840"/>
    </source>
</evidence>
<evidence type="ECO:0000313" key="13">
    <source>
        <dbReference type="Proteomes" id="UP001500298"/>
    </source>
</evidence>
<protein>
    <submittedName>
        <fullName evidence="12">DEAD/DEAH box helicase</fullName>
    </submittedName>
</protein>
<name>A0ABP9DDK3_9BACT</name>
<dbReference type="Pfam" id="PF00270">
    <property type="entry name" value="DEAD"/>
    <property type="match status" value="1"/>
</dbReference>
<dbReference type="SUPFAM" id="SSF52540">
    <property type="entry name" value="P-loop containing nucleoside triphosphate hydrolases"/>
    <property type="match status" value="1"/>
</dbReference>
<dbReference type="CDD" id="cd18787">
    <property type="entry name" value="SF2_C_DEAD"/>
    <property type="match status" value="1"/>
</dbReference>
<organism evidence="12 13">
    <name type="scientific">Algivirga pacifica</name>
    <dbReference type="NCBI Taxonomy" id="1162670"/>
    <lineage>
        <taxon>Bacteria</taxon>
        <taxon>Pseudomonadati</taxon>
        <taxon>Bacteroidota</taxon>
        <taxon>Cytophagia</taxon>
        <taxon>Cytophagales</taxon>
        <taxon>Flammeovirgaceae</taxon>
        <taxon>Algivirga</taxon>
    </lineage>
</organism>
<dbReference type="PROSITE" id="PS00039">
    <property type="entry name" value="DEAD_ATP_HELICASE"/>
    <property type="match status" value="1"/>
</dbReference>
<dbReference type="InterPro" id="IPR000629">
    <property type="entry name" value="RNA-helicase_DEAD-box_CS"/>
</dbReference>
<accession>A0ABP9DDK3</accession>
<dbReference type="PROSITE" id="PS51194">
    <property type="entry name" value="HELICASE_CTER"/>
    <property type="match status" value="1"/>
</dbReference>
<dbReference type="EMBL" id="BAABJX010000032">
    <property type="protein sequence ID" value="GAA4835721.1"/>
    <property type="molecule type" value="Genomic_DNA"/>
</dbReference>
<dbReference type="Gene3D" id="3.40.50.300">
    <property type="entry name" value="P-loop containing nucleotide triphosphate hydrolases"/>
    <property type="match status" value="2"/>
</dbReference>
<feature type="short sequence motif" description="Q motif" evidence="6">
    <location>
        <begin position="1"/>
        <end position="29"/>
    </location>
</feature>
<dbReference type="InterPro" id="IPR014001">
    <property type="entry name" value="Helicase_ATP-bd"/>
</dbReference>
<evidence type="ECO:0000259" key="10">
    <source>
        <dbReference type="PROSITE" id="PS51194"/>
    </source>
</evidence>
<dbReference type="PANTHER" id="PTHR47959">
    <property type="entry name" value="ATP-DEPENDENT RNA HELICASE RHLE-RELATED"/>
    <property type="match status" value="1"/>
</dbReference>
<evidence type="ECO:0000259" key="9">
    <source>
        <dbReference type="PROSITE" id="PS51192"/>
    </source>
</evidence>
<proteinExistence type="inferred from homology"/>
<dbReference type="InterPro" id="IPR044742">
    <property type="entry name" value="DEAD/DEAH_RhlB"/>
</dbReference>
<feature type="region of interest" description="Disordered" evidence="8">
    <location>
        <begin position="372"/>
        <end position="410"/>
    </location>
</feature>
<evidence type="ECO:0000256" key="2">
    <source>
        <dbReference type="ARBA" id="ARBA00022801"/>
    </source>
</evidence>
<dbReference type="CDD" id="cd00268">
    <property type="entry name" value="DEADc"/>
    <property type="match status" value="1"/>
</dbReference>
<dbReference type="PROSITE" id="PS51192">
    <property type="entry name" value="HELICASE_ATP_BIND_1"/>
    <property type="match status" value="1"/>
</dbReference>
<evidence type="ECO:0000259" key="11">
    <source>
        <dbReference type="PROSITE" id="PS51195"/>
    </source>
</evidence>
<dbReference type="SMART" id="SM00490">
    <property type="entry name" value="HELICc"/>
    <property type="match status" value="1"/>
</dbReference>
<evidence type="ECO:0000256" key="5">
    <source>
        <dbReference type="ARBA" id="ARBA00038437"/>
    </source>
</evidence>
<keyword evidence="13" id="KW-1185">Reference proteome</keyword>
<comment type="similarity">
    <text evidence="5 7">Belongs to the DEAD box helicase family.</text>
</comment>
<dbReference type="SMART" id="SM00487">
    <property type="entry name" value="DEXDc"/>
    <property type="match status" value="1"/>
</dbReference>
<keyword evidence="3 7" id="KW-0347">Helicase</keyword>
<evidence type="ECO:0000256" key="8">
    <source>
        <dbReference type="SAM" id="MobiDB-lite"/>
    </source>
</evidence>
<dbReference type="InterPro" id="IPR001650">
    <property type="entry name" value="Helicase_C-like"/>
</dbReference>
<feature type="domain" description="Helicase ATP-binding" evidence="9">
    <location>
        <begin position="32"/>
        <end position="207"/>
    </location>
</feature>
<dbReference type="InterPro" id="IPR027417">
    <property type="entry name" value="P-loop_NTPase"/>
</dbReference>
<evidence type="ECO:0000313" key="12">
    <source>
        <dbReference type="EMBL" id="GAA4835721.1"/>
    </source>
</evidence>
<evidence type="ECO:0000256" key="3">
    <source>
        <dbReference type="ARBA" id="ARBA00022806"/>
    </source>
</evidence>
<feature type="domain" description="Helicase C-terminal" evidence="10">
    <location>
        <begin position="230"/>
        <end position="377"/>
    </location>
</feature>
<dbReference type="PANTHER" id="PTHR47959:SF13">
    <property type="entry name" value="ATP-DEPENDENT RNA HELICASE RHLE"/>
    <property type="match status" value="1"/>
</dbReference>
<keyword evidence="1 7" id="KW-0547">Nucleotide-binding</keyword>
<dbReference type="InterPro" id="IPR011545">
    <property type="entry name" value="DEAD/DEAH_box_helicase_dom"/>
</dbReference>
<comment type="caution">
    <text evidence="12">The sequence shown here is derived from an EMBL/GenBank/DDBJ whole genome shotgun (WGS) entry which is preliminary data.</text>
</comment>
<sequence length="410" mass="45152">MKFSELNLDEALIDAVESMGFDEATPIQELAIPAILNDEDLIACAQTGTGKTAAYILPTLHKIAVQAEEGGIHTIVIVPTRELALQIDQQLQGFSYFTSTSSIAVYGGGDSNSFSQQRNALKQGADIVIATPGKLISQLRSGGINLSHLKQFVLDEADRMLDMGFFEDIMEISSFLPESKQTILFSATMPPKIQKLANQLLKSPTEINIAISKPAENITQGAFLLYPKQKVEMIKYLLQDDDIESTIIFTSTKSAVKEVAKALQGLGLKAQGISSDLQQDEREEVLRLFRAGITRILVATDVVSRGIDIDTIELVINYDVPNDPEDYVHRIGRTARANREGEAITFISTSDQDKFLRIEELLEATIRKVKNPAHIGDGPEYAPRKKRASSFKKKPRRSSGGGNSRRKNKS</sequence>
<feature type="domain" description="DEAD-box RNA helicase Q" evidence="11">
    <location>
        <begin position="1"/>
        <end position="29"/>
    </location>
</feature>
<keyword evidence="2 7" id="KW-0378">Hydrolase</keyword>
<dbReference type="PROSITE" id="PS51195">
    <property type="entry name" value="Q_MOTIF"/>
    <property type="match status" value="1"/>
</dbReference>
<evidence type="ECO:0000256" key="1">
    <source>
        <dbReference type="ARBA" id="ARBA00022741"/>
    </source>
</evidence>